<keyword evidence="7 10" id="KW-0067">ATP-binding</keyword>
<keyword evidence="3 10" id="KW-0662">Pyridine nucleotide biosynthesis</keyword>
<protein>
    <recommendedName>
        <fullName evidence="10">Probable nicotinate-nucleotide adenylyltransferase</fullName>
        <ecNumber evidence="10">2.7.7.18</ecNumber>
    </recommendedName>
    <alternativeName>
        <fullName evidence="10">Deamido-NAD(+) diphosphorylase</fullName>
    </alternativeName>
    <alternativeName>
        <fullName evidence="10">Deamido-NAD(+) pyrophosphorylase</fullName>
    </alternativeName>
    <alternativeName>
        <fullName evidence="10">Nicotinate mononucleotide adenylyltransferase</fullName>
        <shortName evidence="10">NaMN adenylyltransferase</shortName>
    </alternativeName>
</protein>
<keyword evidence="6 10" id="KW-0547">Nucleotide-binding</keyword>
<comment type="caution">
    <text evidence="12">The sequence shown here is derived from an EMBL/GenBank/DDBJ whole genome shotgun (WGS) entry which is preliminary data.</text>
</comment>
<dbReference type="SUPFAM" id="SSF52374">
    <property type="entry name" value="Nucleotidylyl transferase"/>
    <property type="match status" value="1"/>
</dbReference>
<dbReference type="InterPro" id="IPR005248">
    <property type="entry name" value="NadD/NMNAT"/>
</dbReference>
<dbReference type="NCBIfam" id="NF000841">
    <property type="entry name" value="PRK00071.1-4"/>
    <property type="match status" value="1"/>
</dbReference>
<dbReference type="Pfam" id="PF01467">
    <property type="entry name" value="CTP_transf_like"/>
    <property type="match status" value="1"/>
</dbReference>
<keyword evidence="13" id="KW-1185">Reference proteome</keyword>
<keyword evidence="5 10" id="KW-0548">Nucleotidyltransferase</keyword>
<evidence type="ECO:0000313" key="12">
    <source>
        <dbReference type="EMBL" id="MDQ0351090.1"/>
    </source>
</evidence>
<comment type="pathway">
    <text evidence="2 10">Cofactor biosynthesis; NAD(+) biosynthesis; deamido-NAD(+) from nicotinate D-ribonucleotide: step 1/1.</text>
</comment>
<evidence type="ECO:0000256" key="7">
    <source>
        <dbReference type="ARBA" id="ARBA00022840"/>
    </source>
</evidence>
<feature type="domain" description="Cytidyltransferase-like" evidence="11">
    <location>
        <begin position="6"/>
        <end position="159"/>
    </location>
</feature>
<dbReference type="NCBIfam" id="NF000840">
    <property type="entry name" value="PRK00071.1-3"/>
    <property type="match status" value="1"/>
</dbReference>
<dbReference type="RefSeq" id="WP_307066483.1">
    <property type="nucleotide sequence ID" value="NZ_JAUSUP010000001.1"/>
</dbReference>
<dbReference type="PANTHER" id="PTHR39321:SF3">
    <property type="entry name" value="PHOSPHOPANTETHEINE ADENYLYLTRANSFERASE"/>
    <property type="match status" value="1"/>
</dbReference>
<comment type="function">
    <text evidence="1 10">Catalyzes the reversible adenylation of nicotinate mononucleotide (NaMN) to nicotinic acid adenine dinucleotide (NaAD).</text>
</comment>
<dbReference type="NCBIfam" id="TIGR00125">
    <property type="entry name" value="cyt_tran_rel"/>
    <property type="match status" value="1"/>
</dbReference>
<name>A0ABU0DRM4_9BACI</name>
<evidence type="ECO:0000256" key="6">
    <source>
        <dbReference type="ARBA" id="ARBA00022741"/>
    </source>
</evidence>
<accession>A0ABU0DRM4</accession>
<evidence type="ECO:0000256" key="5">
    <source>
        <dbReference type="ARBA" id="ARBA00022695"/>
    </source>
</evidence>
<dbReference type="Gene3D" id="3.40.50.620">
    <property type="entry name" value="HUPs"/>
    <property type="match status" value="1"/>
</dbReference>
<gene>
    <name evidence="10" type="primary">nadD</name>
    <name evidence="12" type="ORF">J2R98_000893</name>
</gene>
<dbReference type="Proteomes" id="UP001236723">
    <property type="component" value="Unassembled WGS sequence"/>
</dbReference>
<organism evidence="12 13">
    <name type="scientific">Alkalibacillus filiformis</name>
    <dbReference type="NCBI Taxonomy" id="200990"/>
    <lineage>
        <taxon>Bacteria</taxon>
        <taxon>Bacillati</taxon>
        <taxon>Bacillota</taxon>
        <taxon>Bacilli</taxon>
        <taxon>Bacillales</taxon>
        <taxon>Bacillaceae</taxon>
        <taxon>Alkalibacillus</taxon>
    </lineage>
</organism>
<dbReference type="CDD" id="cd02165">
    <property type="entry name" value="NMNAT"/>
    <property type="match status" value="1"/>
</dbReference>
<evidence type="ECO:0000313" key="13">
    <source>
        <dbReference type="Proteomes" id="UP001236723"/>
    </source>
</evidence>
<dbReference type="HAMAP" id="MF_00244">
    <property type="entry name" value="NaMN_adenylyltr"/>
    <property type="match status" value="1"/>
</dbReference>
<keyword evidence="4 10" id="KW-0808">Transferase</keyword>
<evidence type="ECO:0000259" key="11">
    <source>
        <dbReference type="Pfam" id="PF01467"/>
    </source>
</evidence>
<dbReference type="EMBL" id="JAUSUP010000001">
    <property type="protein sequence ID" value="MDQ0351090.1"/>
    <property type="molecule type" value="Genomic_DNA"/>
</dbReference>
<dbReference type="GO" id="GO:0004515">
    <property type="term" value="F:nicotinate-nucleotide adenylyltransferase activity"/>
    <property type="evidence" value="ECO:0007669"/>
    <property type="project" value="UniProtKB-EC"/>
</dbReference>
<evidence type="ECO:0000256" key="9">
    <source>
        <dbReference type="ARBA" id="ARBA00048721"/>
    </source>
</evidence>
<evidence type="ECO:0000256" key="3">
    <source>
        <dbReference type="ARBA" id="ARBA00022642"/>
    </source>
</evidence>
<evidence type="ECO:0000256" key="1">
    <source>
        <dbReference type="ARBA" id="ARBA00002324"/>
    </source>
</evidence>
<sequence>MKRIGLFGGTFDPPHLGHLTICKTVLSSLNLDEVWLIPTYQPPHKQQAKASFDHRKNMLQYLIHDDPQLKISTVESERRGRSYTIDTVKILKEREADSQFFFIIGGDMVEYLPKWYAIDELKTLIQFVGVTRPGSDFNDQSVLKVNMVEIDVSSTVIRNQIERHENPEGLPIEVYDYIKEHGLYGS</sequence>
<keyword evidence="8 10" id="KW-0520">NAD</keyword>
<dbReference type="InterPro" id="IPR014729">
    <property type="entry name" value="Rossmann-like_a/b/a_fold"/>
</dbReference>
<evidence type="ECO:0000256" key="2">
    <source>
        <dbReference type="ARBA" id="ARBA00005019"/>
    </source>
</evidence>
<evidence type="ECO:0000256" key="4">
    <source>
        <dbReference type="ARBA" id="ARBA00022679"/>
    </source>
</evidence>
<dbReference type="InterPro" id="IPR004821">
    <property type="entry name" value="Cyt_trans-like"/>
</dbReference>
<comment type="catalytic activity">
    <reaction evidence="9 10">
        <text>nicotinate beta-D-ribonucleotide + ATP + H(+) = deamido-NAD(+) + diphosphate</text>
        <dbReference type="Rhea" id="RHEA:22860"/>
        <dbReference type="ChEBI" id="CHEBI:15378"/>
        <dbReference type="ChEBI" id="CHEBI:30616"/>
        <dbReference type="ChEBI" id="CHEBI:33019"/>
        <dbReference type="ChEBI" id="CHEBI:57502"/>
        <dbReference type="ChEBI" id="CHEBI:58437"/>
        <dbReference type="EC" id="2.7.7.18"/>
    </reaction>
</comment>
<evidence type="ECO:0000256" key="8">
    <source>
        <dbReference type="ARBA" id="ARBA00023027"/>
    </source>
</evidence>
<dbReference type="NCBIfam" id="TIGR00482">
    <property type="entry name" value="nicotinate (nicotinamide) nucleotide adenylyltransferase"/>
    <property type="match status" value="1"/>
</dbReference>
<comment type="similarity">
    <text evidence="10">Belongs to the NadD family.</text>
</comment>
<reference evidence="12 13" key="1">
    <citation type="submission" date="2023-07" db="EMBL/GenBank/DDBJ databases">
        <title>Genomic Encyclopedia of Type Strains, Phase IV (KMG-IV): sequencing the most valuable type-strain genomes for metagenomic binning, comparative biology and taxonomic classification.</title>
        <authorList>
            <person name="Goeker M."/>
        </authorList>
    </citation>
    <scope>NUCLEOTIDE SEQUENCE [LARGE SCALE GENOMIC DNA]</scope>
    <source>
        <strain evidence="12 13">DSM 15448</strain>
    </source>
</reference>
<evidence type="ECO:0000256" key="10">
    <source>
        <dbReference type="HAMAP-Rule" id="MF_00244"/>
    </source>
</evidence>
<dbReference type="EC" id="2.7.7.18" evidence="10"/>
<dbReference type="PANTHER" id="PTHR39321">
    <property type="entry name" value="NICOTINATE-NUCLEOTIDE ADENYLYLTRANSFERASE-RELATED"/>
    <property type="match status" value="1"/>
</dbReference>
<proteinExistence type="inferred from homology"/>